<evidence type="ECO:0000313" key="3">
    <source>
        <dbReference type="EMBL" id="SDN74200.1"/>
    </source>
</evidence>
<sequence>MNKFHFSRIKKIQQFILQKKIDCFLILNPTNRYYLSGFELKDVQYNESAGFLIITSNDFFLFTDPRYIEEAKDIFSDNIFIYSGDKFKFIIDILKNRLNIKKIGFEYNFFNYEFFINLNKNFELIPFKNVVENLRKIKDEIEVEHIKKSNQLVYEVFKILPKYFKVGQTEKEIAWFIEKFFKEHGARENAFSPIVAFGKNAAKPHASPSDKKLSFNDVVLIDIGCRFLDYCSDQTRTFWFGDNPSSEFLKNLELVKEAQRKAIEFIKPGVKIKDAYLLVKDFFRKYGVDNYFTHALGHGIGLDTHEIPGINFTNEDLFETGMVITVEPGLYYPEWGGIRWEHMILVTKNGVEIL</sequence>
<keyword evidence="3" id="KW-0031">Aminopeptidase</keyword>
<dbReference type="SUPFAM" id="SSF55920">
    <property type="entry name" value="Creatinase/aminopeptidase"/>
    <property type="match status" value="1"/>
</dbReference>
<proteinExistence type="predicted"/>
<keyword evidence="4" id="KW-1185">Reference proteome</keyword>
<feature type="domain" description="Peptidase M24" evidence="1">
    <location>
        <begin position="144"/>
        <end position="348"/>
    </location>
</feature>
<feature type="domain" description="Creatinase N-terminal" evidence="2">
    <location>
        <begin position="8"/>
        <end position="137"/>
    </location>
</feature>
<dbReference type="InterPro" id="IPR000587">
    <property type="entry name" value="Creatinase_N"/>
</dbReference>
<dbReference type="Proteomes" id="UP000199602">
    <property type="component" value="Unassembled WGS sequence"/>
</dbReference>
<dbReference type="InterPro" id="IPR029149">
    <property type="entry name" value="Creatin/AminoP/Spt16_N"/>
</dbReference>
<dbReference type="Pfam" id="PF00557">
    <property type="entry name" value="Peptidase_M24"/>
    <property type="match status" value="1"/>
</dbReference>
<dbReference type="InterPro" id="IPR000994">
    <property type="entry name" value="Pept_M24"/>
</dbReference>
<gene>
    <name evidence="3" type="ORF">SAMN04488516_10623</name>
</gene>
<dbReference type="PANTHER" id="PTHR46112:SF3">
    <property type="entry name" value="AMINOPEPTIDASE YPDF"/>
    <property type="match status" value="1"/>
</dbReference>
<evidence type="ECO:0000259" key="1">
    <source>
        <dbReference type="Pfam" id="PF00557"/>
    </source>
</evidence>
<dbReference type="SUPFAM" id="SSF53092">
    <property type="entry name" value="Creatinase/prolidase N-terminal domain"/>
    <property type="match status" value="1"/>
</dbReference>
<dbReference type="InterPro" id="IPR036005">
    <property type="entry name" value="Creatinase/aminopeptidase-like"/>
</dbReference>
<accession>A0A1H0DVM2</accession>
<keyword evidence="3" id="KW-0645">Protease</keyword>
<dbReference type="Pfam" id="PF01321">
    <property type="entry name" value="Creatinase_N"/>
    <property type="match status" value="1"/>
</dbReference>
<dbReference type="EMBL" id="FNIN01000006">
    <property type="protein sequence ID" value="SDN74200.1"/>
    <property type="molecule type" value="Genomic_DNA"/>
</dbReference>
<dbReference type="AlphaFoldDB" id="A0A1H0DVM2"/>
<dbReference type="InterPro" id="IPR050659">
    <property type="entry name" value="Peptidase_M24B"/>
</dbReference>
<evidence type="ECO:0000259" key="2">
    <source>
        <dbReference type="Pfam" id="PF01321"/>
    </source>
</evidence>
<keyword evidence="3" id="KW-0378">Hydrolase</keyword>
<dbReference type="PANTHER" id="PTHR46112">
    <property type="entry name" value="AMINOPEPTIDASE"/>
    <property type="match status" value="1"/>
</dbReference>
<dbReference type="RefSeq" id="WP_092065260.1">
    <property type="nucleotide sequence ID" value="NZ_FNIN01000006.1"/>
</dbReference>
<dbReference type="Gene3D" id="3.90.230.10">
    <property type="entry name" value="Creatinase/methionine aminopeptidase superfamily"/>
    <property type="match status" value="1"/>
</dbReference>
<organism evidence="3 4">
    <name type="scientific">Desulfonauticus submarinus</name>
    <dbReference type="NCBI Taxonomy" id="206665"/>
    <lineage>
        <taxon>Bacteria</taxon>
        <taxon>Pseudomonadati</taxon>
        <taxon>Thermodesulfobacteriota</taxon>
        <taxon>Desulfovibrionia</taxon>
        <taxon>Desulfovibrionales</taxon>
        <taxon>Desulfonauticaceae</taxon>
        <taxon>Desulfonauticus</taxon>
    </lineage>
</organism>
<reference evidence="3 4" key="1">
    <citation type="submission" date="2016-10" db="EMBL/GenBank/DDBJ databases">
        <authorList>
            <person name="de Groot N.N."/>
        </authorList>
    </citation>
    <scope>NUCLEOTIDE SEQUENCE [LARGE SCALE GENOMIC DNA]</scope>
    <source>
        <strain evidence="3 4">DSM 15269</strain>
    </source>
</reference>
<name>A0A1H0DVM2_9BACT</name>
<dbReference type="CDD" id="cd01092">
    <property type="entry name" value="APP-like"/>
    <property type="match status" value="1"/>
</dbReference>
<dbReference type="OrthoDB" id="9806388at2"/>
<evidence type="ECO:0000313" key="4">
    <source>
        <dbReference type="Proteomes" id="UP000199602"/>
    </source>
</evidence>
<dbReference type="Gene3D" id="3.40.350.10">
    <property type="entry name" value="Creatinase/prolidase N-terminal domain"/>
    <property type="match status" value="1"/>
</dbReference>
<dbReference type="GO" id="GO:0004177">
    <property type="term" value="F:aminopeptidase activity"/>
    <property type="evidence" value="ECO:0007669"/>
    <property type="project" value="UniProtKB-KW"/>
</dbReference>
<dbReference type="STRING" id="206665.SAMN04488516_10623"/>
<protein>
    <submittedName>
        <fullName evidence="3">Xaa-Pro aminopeptidase</fullName>
    </submittedName>
</protein>